<name>A0A218XCV7_PUNGR</name>
<comment type="caution">
    <text evidence="2">The sequence shown here is derived from an EMBL/GenBank/DDBJ whole genome shotgun (WGS) entry which is preliminary data.</text>
</comment>
<gene>
    <name evidence="2" type="ORF">CDL15_Pgr016517</name>
</gene>
<sequence>MEPPPFQEAARCDVCKCSVNTFRRRVLPQFGIHSPVEYVLIVLTTLRTTGFLKRTLGTLRDITALCTTSTGTGGSSPSMLRRRHAHRSA</sequence>
<feature type="compositionally biased region" description="Basic residues" evidence="1">
    <location>
        <begin position="80"/>
        <end position="89"/>
    </location>
</feature>
<accession>A0A218XCV7</accession>
<dbReference type="Proteomes" id="UP000197138">
    <property type="component" value="Unassembled WGS sequence"/>
</dbReference>
<protein>
    <submittedName>
        <fullName evidence="2">Uncharacterized protein</fullName>
    </submittedName>
</protein>
<dbReference type="EMBL" id="MTKT01001937">
    <property type="protein sequence ID" value="OWM83035.1"/>
    <property type="molecule type" value="Genomic_DNA"/>
</dbReference>
<proteinExistence type="predicted"/>
<dbReference type="AlphaFoldDB" id="A0A218XCV7"/>
<evidence type="ECO:0000256" key="1">
    <source>
        <dbReference type="SAM" id="MobiDB-lite"/>
    </source>
</evidence>
<feature type="region of interest" description="Disordered" evidence="1">
    <location>
        <begin position="69"/>
        <end position="89"/>
    </location>
</feature>
<reference evidence="3" key="1">
    <citation type="journal article" date="2017" name="Plant J.">
        <title>The pomegranate (Punica granatum L.) genome and the genomics of punicalagin biosynthesis.</title>
        <authorList>
            <person name="Qin G."/>
            <person name="Xu C."/>
            <person name="Ming R."/>
            <person name="Tang H."/>
            <person name="Guyot R."/>
            <person name="Kramer E.M."/>
            <person name="Hu Y."/>
            <person name="Yi X."/>
            <person name="Qi Y."/>
            <person name="Xu X."/>
            <person name="Gao Z."/>
            <person name="Pan H."/>
            <person name="Jian J."/>
            <person name="Tian Y."/>
            <person name="Yue Z."/>
            <person name="Xu Y."/>
        </authorList>
    </citation>
    <scope>NUCLEOTIDE SEQUENCE [LARGE SCALE GENOMIC DNA]</scope>
    <source>
        <strain evidence="3">cv. Dabenzi</strain>
    </source>
</reference>
<evidence type="ECO:0000313" key="3">
    <source>
        <dbReference type="Proteomes" id="UP000197138"/>
    </source>
</evidence>
<evidence type="ECO:0000313" key="2">
    <source>
        <dbReference type="EMBL" id="OWM83035.1"/>
    </source>
</evidence>
<organism evidence="2 3">
    <name type="scientific">Punica granatum</name>
    <name type="common">Pomegranate</name>
    <dbReference type="NCBI Taxonomy" id="22663"/>
    <lineage>
        <taxon>Eukaryota</taxon>
        <taxon>Viridiplantae</taxon>
        <taxon>Streptophyta</taxon>
        <taxon>Embryophyta</taxon>
        <taxon>Tracheophyta</taxon>
        <taxon>Spermatophyta</taxon>
        <taxon>Magnoliopsida</taxon>
        <taxon>eudicotyledons</taxon>
        <taxon>Gunneridae</taxon>
        <taxon>Pentapetalae</taxon>
        <taxon>rosids</taxon>
        <taxon>malvids</taxon>
        <taxon>Myrtales</taxon>
        <taxon>Lythraceae</taxon>
        <taxon>Punica</taxon>
    </lineage>
</organism>